<dbReference type="GO" id="GO:0003729">
    <property type="term" value="F:mRNA binding"/>
    <property type="evidence" value="ECO:0007669"/>
    <property type="project" value="TreeGrafter"/>
</dbReference>
<feature type="region of interest" description="Disordered" evidence="1">
    <location>
        <begin position="110"/>
        <end position="135"/>
    </location>
</feature>
<sequence>MSAEKLYQQHRRPEKVLVLLLDLGVANKLEVFPGSEFRVAFEEAMKYGGKATEEKNGLLGVTRSSTMLLVDQNVMDIAILEDLLKPMDESLDHYKKQQLRELAMINGTLREESPSMSPSMSPFNTAGMKRAKTGL</sequence>
<dbReference type="AlphaFoldDB" id="A0A835H8B6"/>
<dbReference type="OrthoDB" id="6777263at2759"/>
<dbReference type="InterPro" id="IPR036612">
    <property type="entry name" value="KH_dom_type_1_sf"/>
</dbReference>
<dbReference type="PANTHER" id="PTHR11208:SF109">
    <property type="entry name" value="OS01G0886300 PROTEIN"/>
    <property type="match status" value="1"/>
</dbReference>
<dbReference type="Gene3D" id="3.30.1370.10">
    <property type="entry name" value="K Homology domain, type 1"/>
    <property type="match status" value="1"/>
</dbReference>
<gene>
    <name evidence="2" type="ORF">IFM89_024211</name>
</gene>
<proteinExistence type="predicted"/>
<evidence type="ECO:0000313" key="3">
    <source>
        <dbReference type="Proteomes" id="UP000631114"/>
    </source>
</evidence>
<keyword evidence="3" id="KW-1185">Reference proteome</keyword>
<protein>
    <submittedName>
        <fullName evidence="2">Uncharacterized protein</fullName>
    </submittedName>
</protein>
<name>A0A835H8B6_9MAGN</name>
<evidence type="ECO:0000313" key="2">
    <source>
        <dbReference type="EMBL" id="KAF9593577.1"/>
    </source>
</evidence>
<accession>A0A835H8B6</accession>
<evidence type="ECO:0000256" key="1">
    <source>
        <dbReference type="SAM" id="MobiDB-lite"/>
    </source>
</evidence>
<dbReference type="Proteomes" id="UP000631114">
    <property type="component" value="Unassembled WGS sequence"/>
</dbReference>
<comment type="caution">
    <text evidence="2">The sequence shown here is derived from an EMBL/GenBank/DDBJ whole genome shotgun (WGS) entry which is preliminary data.</text>
</comment>
<reference evidence="2 3" key="1">
    <citation type="submission" date="2020-10" db="EMBL/GenBank/DDBJ databases">
        <title>The Coptis chinensis genome and diversification of protoberbering-type alkaloids.</title>
        <authorList>
            <person name="Wang B."/>
            <person name="Shu S."/>
            <person name="Song C."/>
            <person name="Liu Y."/>
        </authorList>
    </citation>
    <scope>NUCLEOTIDE SEQUENCE [LARGE SCALE GENOMIC DNA]</scope>
    <source>
        <strain evidence="2">HL-2020</strain>
        <tissue evidence="2">Leaf</tissue>
    </source>
</reference>
<dbReference type="GO" id="GO:0048024">
    <property type="term" value="P:regulation of mRNA splicing, via spliceosome"/>
    <property type="evidence" value="ECO:0007669"/>
    <property type="project" value="TreeGrafter"/>
</dbReference>
<dbReference type="GO" id="GO:0005634">
    <property type="term" value="C:nucleus"/>
    <property type="evidence" value="ECO:0007669"/>
    <property type="project" value="TreeGrafter"/>
</dbReference>
<dbReference type="EMBL" id="JADFTS010000008">
    <property type="protein sequence ID" value="KAF9593577.1"/>
    <property type="molecule type" value="Genomic_DNA"/>
</dbReference>
<dbReference type="InterPro" id="IPR045071">
    <property type="entry name" value="BBP-like"/>
</dbReference>
<organism evidence="2 3">
    <name type="scientific">Coptis chinensis</name>
    <dbReference type="NCBI Taxonomy" id="261450"/>
    <lineage>
        <taxon>Eukaryota</taxon>
        <taxon>Viridiplantae</taxon>
        <taxon>Streptophyta</taxon>
        <taxon>Embryophyta</taxon>
        <taxon>Tracheophyta</taxon>
        <taxon>Spermatophyta</taxon>
        <taxon>Magnoliopsida</taxon>
        <taxon>Ranunculales</taxon>
        <taxon>Ranunculaceae</taxon>
        <taxon>Coptidoideae</taxon>
        <taxon>Coptis</taxon>
    </lineage>
</organism>
<dbReference type="PANTHER" id="PTHR11208">
    <property type="entry name" value="RNA-BINDING PROTEIN RELATED"/>
    <property type="match status" value="1"/>
</dbReference>